<evidence type="ECO:0000313" key="3">
    <source>
        <dbReference type="Proteomes" id="UP001303211"/>
    </source>
</evidence>
<dbReference type="PROSITE" id="PS51352">
    <property type="entry name" value="THIOREDOXIN_2"/>
    <property type="match status" value="1"/>
</dbReference>
<dbReference type="Pfam" id="PF00085">
    <property type="entry name" value="Thioredoxin"/>
    <property type="match status" value="1"/>
</dbReference>
<dbReference type="InterPro" id="IPR036249">
    <property type="entry name" value="Thioredoxin-like_sf"/>
</dbReference>
<accession>A0ABZ0J5G1</accession>
<keyword evidence="3" id="KW-1185">Reference proteome</keyword>
<name>A0ABZ0J5G1_9BURK</name>
<dbReference type="Proteomes" id="UP001303211">
    <property type="component" value="Chromosome"/>
</dbReference>
<dbReference type="InterPro" id="IPR013766">
    <property type="entry name" value="Thioredoxin_domain"/>
</dbReference>
<dbReference type="RefSeq" id="WP_317702873.1">
    <property type="nucleotide sequence ID" value="NZ_CP136921.1"/>
</dbReference>
<dbReference type="Gene3D" id="3.40.30.10">
    <property type="entry name" value="Glutaredoxin"/>
    <property type="match status" value="1"/>
</dbReference>
<evidence type="ECO:0000259" key="1">
    <source>
        <dbReference type="PROSITE" id="PS51352"/>
    </source>
</evidence>
<organism evidence="2 3">
    <name type="scientific">Diaphorobacter limosus</name>
    <dbReference type="NCBI Taxonomy" id="3036128"/>
    <lineage>
        <taxon>Bacteria</taxon>
        <taxon>Pseudomonadati</taxon>
        <taxon>Pseudomonadota</taxon>
        <taxon>Betaproteobacteria</taxon>
        <taxon>Burkholderiales</taxon>
        <taxon>Comamonadaceae</taxon>
        <taxon>Diaphorobacter</taxon>
    </lineage>
</organism>
<protein>
    <submittedName>
        <fullName evidence="2">Thioredoxin family protein</fullName>
    </submittedName>
</protein>
<dbReference type="EMBL" id="CP136921">
    <property type="protein sequence ID" value="WOO33507.1"/>
    <property type="molecule type" value="Genomic_DNA"/>
</dbReference>
<dbReference type="SUPFAM" id="SSF52833">
    <property type="entry name" value="Thioredoxin-like"/>
    <property type="match status" value="1"/>
</dbReference>
<sequence length="110" mass="12177">MPFSAQHLPQAPQREAVDQLRGAAVLEFGTPWCSHCQSAQPLIQQALQPEGEVQHIKVEDGPGQPLGRSYRVKLWPTLVFLRDGAEVARLVRPQAVQDIRQALSMLKTAS</sequence>
<feature type="domain" description="Thioredoxin" evidence="1">
    <location>
        <begin position="1"/>
        <end position="108"/>
    </location>
</feature>
<proteinExistence type="predicted"/>
<reference evidence="2 3" key="1">
    <citation type="submission" date="2023-03" db="EMBL/GenBank/DDBJ databases">
        <title>Diaphorobacter basophil sp. nov., isolated from a sewage-treatment plant.</title>
        <authorList>
            <person name="Yang K."/>
        </authorList>
    </citation>
    <scope>NUCLEOTIDE SEQUENCE [LARGE SCALE GENOMIC DNA]</scope>
    <source>
        <strain evidence="2 3">Y-1</strain>
    </source>
</reference>
<dbReference type="CDD" id="cd02947">
    <property type="entry name" value="TRX_family"/>
    <property type="match status" value="1"/>
</dbReference>
<evidence type="ECO:0000313" key="2">
    <source>
        <dbReference type="EMBL" id="WOO33507.1"/>
    </source>
</evidence>
<gene>
    <name evidence="2" type="ORF">P4826_05355</name>
</gene>